<dbReference type="PANTHER" id="PTHR43969">
    <property type="entry name" value="GLUTATHIONE S TRANSFERASE D10, ISOFORM A-RELATED"/>
    <property type="match status" value="1"/>
</dbReference>
<evidence type="ECO:0000259" key="2">
    <source>
        <dbReference type="PROSITE" id="PS50404"/>
    </source>
</evidence>
<comment type="subunit">
    <text evidence="1">Homodimer.</text>
</comment>
<dbReference type="PROSITE" id="PS50405">
    <property type="entry name" value="GST_CTER"/>
    <property type="match status" value="1"/>
</dbReference>
<dbReference type="PANTHER" id="PTHR43969:SF9">
    <property type="entry name" value="GLUTATHIONE S TRANSFERASE D10, ISOFORM A-RELATED"/>
    <property type="match status" value="1"/>
</dbReference>
<reference evidence="5" key="1">
    <citation type="journal article" date="2019" name="Int. J. Syst. Evol. Microbiol.">
        <title>The Global Catalogue of Microorganisms (GCM) 10K type strain sequencing project: providing services to taxonomists for standard genome sequencing and annotation.</title>
        <authorList>
            <consortium name="The Broad Institute Genomics Platform"/>
            <consortium name="The Broad Institute Genome Sequencing Center for Infectious Disease"/>
            <person name="Wu L."/>
            <person name="Ma J."/>
        </authorList>
    </citation>
    <scope>NUCLEOTIDE SEQUENCE [LARGE SCALE GENOMIC DNA]</scope>
    <source>
        <strain evidence="5">JCM 16343</strain>
    </source>
</reference>
<keyword evidence="5" id="KW-1185">Reference proteome</keyword>
<evidence type="ECO:0000313" key="5">
    <source>
        <dbReference type="Proteomes" id="UP001501787"/>
    </source>
</evidence>
<dbReference type="InterPro" id="IPR040079">
    <property type="entry name" value="Glutathione_S-Trfase"/>
</dbReference>
<dbReference type="Proteomes" id="UP001501787">
    <property type="component" value="Unassembled WGS sequence"/>
</dbReference>
<sequence>MKTLYLTRHAPNPRKAVLLLASKGIDVDNIDDLNVVDIDLSKKEHYTEEFNAINPMNTVPTMTLSDGTVLNDSQAICEYLDRVYGERSVMGNDVVQRAKVCAMRRIAEFEVLYNFMLAFQHSSPTKAERVDQAPEFAPKSIGRAIKALPYFESALEGHEYLVNDQLSFADLVLYIGLDFGSKLDFDPTAHGDNLARFYKAMDAKFGNDALKDTIKKIKAENDSED</sequence>
<dbReference type="SUPFAM" id="SSF52833">
    <property type="entry name" value="Thioredoxin-like"/>
    <property type="match status" value="1"/>
</dbReference>
<dbReference type="CDD" id="cd03051">
    <property type="entry name" value="GST_N_GTT2_like"/>
    <property type="match status" value="1"/>
</dbReference>
<dbReference type="InterPro" id="IPR036249">
    <property type="entry name" value="Thioredoxin-like_sf"/>
</dbReference>
<name>A0ABP3FMA0_9GAMM</name>
<dbReference type="Gene3D" id="1.20.1050.10">
    <property type="match status" value="1"/>
</dbReference>
<dbReference type="InterPro" id="IPR004045">
    <property type="entry name" value="Glutathione_S-Trfase_N"/>
</dbReference>
<evidence type="ECO:0000256" key="1">
    <source>
        <dbReference type="ARBA" id="ARBA00011738"/>
    </source>
</evidence>
<protein>
    <submittedName>
        <fullName evidence="4">Glutathione S-transferase</fullName>
    </submittedName>
</protein>
<evidence type="ECO:0000313" key="4">
    <source>
        <dbReference type="EMBL" id="GAA0321275.1"/>
    </source>
</evidence>
<organism evidence="4 5">
    <name type="scientific">Psychrobacter aestuarii</name>
    <dbReference type="NCBI Taxonomy" id="556327"/>
    <lineage>
        <taxon>Bacteria</taxon>
        <taxon>Pseudomonadati</taxon>
        <taxon>Pseudomonadota</taxon>
        <taxon>Gammaproteobacteria</taxon>
        <taxon>Moraxellales</taxon>
        <taxon>Moraxellaceae</taxon>
        <taxon>Psychrobacter</taxon>
    </lineage>
</organism>
<accession>A0ABP3FMA0</accession>
<evidence type="ECO:0000259" key="3">
    <source>
        <dbReference type="PROSITE" id="PS50405"/>
    </source>
</evidence>
<dbReference type="PROSITE" id="PS50404">
    <property type="entry name" value="GST_NTER"/>
    <property type="match status" value="1"/>
</dbReference>
<dbReference type="Pfam" id="PF00043">
    <property type="entry name" value="GST_C"/>
    <property type="match status" value="1"/>
</dbReference>
<dbReference type="SUPFAM" id="SSF47616">
    <property type="entry name" value="GST C-terminal domain-like"/>
    <property type="match status" value="1"/>
</dbReference>
<dbReference type="RefSeq" id="WP_201505147.1">
    <property type="nucleotide sequence ID" value="NZ_BAAAFR010000005.1"/>
</dbReference>
<dbReference type="SFLD" id="SFLDG00358">
    <property type="entry name" value="Main_(cytGST)"/>
    <property type="match status" value="1"/>
</dbReference>
<feature type="domain" description="GST C-terminal" evidence="3">
    <location>
        <begin position="93"/>
        <end position="225"/>
    </location>
</feature>
<comment type="caution">
    <text evidence="4">The sequence shown here is derived from an EMBL/GenBank/DDBJ whole genome shotgun (WGS) entry which is preliminary data.</text>
</comment>
<gene>
    <name evidence="4" type="ORF">GCM10009129_18870</name>
</gene>
<dbReference type="Pfam" id="PF13409">
    <property type="entry name" value="GST_N_2"/>
    <property type="match status" value="1"/>
</dbReference>
<proteinExistence type="predicted"/>
<dbReference type="InterPro" id="IPR036282">
    <property type="entry name" value="Glutathione-S-Trfase_C_sf"/>
</dbReference>
<dbReference type="InterPro" id="IPR034345">
    <property type="entry name" value="Gtt2-like_N"/>
</dbReference>
<dbReference type="InterPro" id="IPR004046">
    <property type="entry name" value="GST_C"/>
</dbReference>
<dbReference type="SFLD" id="SFLDS00019">
    <property type="entry name" value="Glutathione_Transferase_(cytos"/>
    <property type="match status" value="1"/>
</dbReference>
<feature type="domain" description="GST N-terminal" evidence="2">
    <location>
        <begin position="1"/>
        <end position="88"/>
    </location>
</feature>
<dbReference type="EMBL" id="BAAAFR010000005">
    <property type="protein sequence ID" value="GAA0321275.1"/>
    <property type="molecule type" value="Genomic_DNA"/>
</dbReference>
<dbReference type="Gene3D" id="3.40.30.10">
    <property type="entry name" value="Glutaredoxin"/>
    <property type="match status" value="1"/>
</dbReference>
<dbReference type="InterPro" id="IPR010987">
    <property type="entry name" value="Glutathione-S-Trfase_C-like"/>
</dbReference>